<evidence type="ECO:0000313" key="1">
    <source>
        <dbReference type="EMBL" id="CAK9863682.1"/>
    </source>
</evidence>
<organism evidence="1 2">
    <name type="scientific">Sphagnum jensenii</name>
    <dbReference type="NCBI Taxonomy" id="128206"/>
    <lineage>
        <taxon>Eukaryota</taxon>
        <taxon>Viridiplantae</taxon>
        <taxon>Streptophyta</taxon>
        <taxon>Embryophyta</taxon>
        <taxon>Bryophyta</taxon>
        <taxon>Sphagnophytina</taxon>
        <taxon>Sphagnopsida</taxon>
        <taxon>Sphagnales</taxon>
        <taxon>Sphagnaceae</taxon>
        <taxon>Sphagnum</taxon>
    </lineage>
</organism>
<evidence type="ECO:0000313" key="2">
    <source>
        <dbReference type="Proteomes" id="UP001497522"/>
    </source>
</evidence>
<reference evidence="1" key="1">
    <citation type="submission" date="2024-03" db="EMBL/GenBank/DDBJ databases">
        <authorList>
            <consortium name="ELIXIR-Norway"/>
            <consortium name="Elixir Norway"/>
        </authorList>
    </citation>
    <scope>NUCLEOTIDE SEQUENCE</scope>
</reference>
<sequence length="71" mass="8023">MHQRRIGAQLCLLQHLLEMEEANLEASVEALKEVGSSFMMFMNTDEDNPKEINQLDKNGSLAMPVAVSFRD</sequence>
<accession>A0ABP1AMB8</accession>
<gene>
    <name evidence="1" type="ORF">CSSPJE1EN2_LOCUS6677</name>
</gene>
<dbReference type="EMBL" id="OZ023714">
    <property type="protein sequence ID" value="CAK9863682.1"/>
    <property type="molecule type" value="Genomic_DNA"/>
</dbReference>
<keyword evidence="2" id="KW-1185">Reference proteome</keyword>
<name>A0ABP1AMB8_9BRYO</name>
<protein>
    <submittedName>
        <fullName evidence="1">Uncharacterized protein</fullName>
    </submittedName>
</protein>
<proteinExistence type="predicted"/>
<dbReference type="Proteomes" id="UP001497522">
    <property type="component" value="Chromosome 13"/>
</dbReference>